<dbReference type="Gene3D" id="3.40.47.10">
    <property type="match status" value="1"/>
</dbReference>
<organism evidence="8 9">
    <name type="scientific">Cysteiniphilum litorale</name>
    <dbReference type="NCBI Taxonomy" id="2056700"/>
    <lineage>
        <taxon>Bacteria</taxon>
        <taxon>Pseudomonadati</taxon>
        <taxon>Pseudomonadota</taxon>
        <taxon>Gammaproteobacteria</taxon>
        <taxon>Thiotrichales</taxon>
        <taxon>Fastidiosibacteraceae</taxon>
        <taxon>Cysteiniphilum</taxon>
    </lineage>
</organism>
<dbReference type="SMART" id="SM00823">
    <property type="entry name" value="PKS_PP"/>
    <property type="match status" value="1"/>
</dbReference>
<dbReference type="Gene3D" id="1.10.1200.10">
    <property type="entry name" value="ACP-like"/>
    <property type="match status" value="1"/>
</dbReference>
<dbReference type="InterPro" id="IPR036736">
    <property type="entry name" value="ACP-like_sf"/>
</dbReference>
<comment type="caution">
    <text evidence="8">The sequence shown here is derived from an EMBL/GenBank/DDBJ whole genome shotgun (WGS) entry which is preliminary data.</text>
</comment>
<feature type="transmembrane region" description="Helical" evidence="5">
    <location>
        <begin position="1740"/>
        <end position="1763"/>
    </location>
</feature>
<keyword evidence="2" id="KW-0596">Phosphopantetheine</keyword>
<dbReference type="SUPFAM" id="SSF51735">
    <property type="entry name" value="NAD(P)-binding Rossmann-fold domains"/>
    <property type="match status" value="1"/>
</dbReference>
<evidence type="ECO:0000259" key="7">
    <source>
        <dbReference type="PROSITE" id="PS52004"/>
    </source>
</evidence>
<dbReference type="InterPro" id="IPR014031">
    <property type="entry name" value="Ketoacyl_synth_C"/>
</dbReference>
<dbReference type="SUPFAM" id="SSF55048">
    <property type="entry name" value="Probable ACP-binding domain of malonyl-CoA ACP transacylase"/>
    <property type="match status" value="1"/>
</dbReference>
<dbReference type="InterPro" id="IPR013968">
    <property type="entry name" value="PKS_KR"/>
</dbReference>
<dbReference type="InterPro" id="IPR016039">
    <property type="entry name" value="Thiolase-like"/>
</dbReference>
<dbReference type="CDD" id="cd00833">
    <property type="entry name" value="PKS"/>
    <property type="match status" value="1"/>
</dbReference>
<dbReference type="InterPro" id="IPR057326">
    <property type="entry name" value="KR_dom"/>
</dbReference>
<evidence type="ECO:0000313" key="9">
    <source>
        <dbReference type="Proteomes" id="UP000636949"/>
    </source>
</evidence>
<dbReference type="InterPro" id="IPR020841">
    <property type="entry name" value="PKS_Beta-ketoAc_synthase_dom"/>
</dbReference>
<dbReference type="SUPFAM" id="SSF47336">
    <property type="entry name" value="ACP-like"/>
    <property type="match status" value="1"/>
</dbReference>
<dbReference type="InterPro" id="IPR006162">
    <property type="entry name" value="Ppantetheine_attach_site"/>
</dbReference>
<proteinExistence type="inferred from homology"/>
<dbReference type="Pfam" id="PF08659">
    <property type="entry name" value="KR"/>
    <property type="match status" value="1"/>
</dbReference>
<dbReference type="InterPro" id="IPR014043">
    <property type="entry name" value="Acyl_transferase_dom"/>
</dbReference>
<dbReference type="InterPro" id="IPR029058">
    <property type="entry name" value="AB_hydrolase_fold"/>
</dbReference>
<evidence type="ECO:0000259" key="6">
    <source>
        <dbReference type="PROSITE" id="PS50075"/>
    </source>
</evidence>
<dbReference type="Pfam" id="PF02801">
    <property type="entry name" value="Ketoacyl-synt_C"/>
    <property type="match status" value="1"/>
</dbReference>
<dbReference type="InterPro" id="IPR014030">
    <property type="entry name" value="Ketoacyl_synth_N"/>
</dbReference>
<dbReference type="Pfam" id="PF00975">
    <property type="entry name" value="Thioesterase"/>
    <property type="match status" value="1"/>
</dbReference>
<comment type="similarity">
    <text evidence="1">Belongs to the short-chain dehydrogenases/reductases (SDR) family.</text>
</comment>
<dbReference type="InterPro" id="IPR020806">
    <property type="entry name" value="PKS_PP-bd"/>
</dbReference>
<keyword evidence="5" id="KW-0472">Membrane</keyword>
<dbReference type="PANTHER" id="PTHR43775">
    <property type="entry name" value="FATTY ACID SYNTHASE"/>
    <property type="match status" value="1"/>
</dbReference>
<dbReference type="PROSITE" id="PS50075">
    <property type="entry name" value="CARRIER"/>
    <property type="match status" value="1"/>
</dbReference>
<feature type="domain" description="Ketosynthase family 3 (KS3)" evidence="7">
    <location>
        <begin position="3"/>
        <end position="432"/>
    </location>
</feature>
<accession>A0A8J3E7X0</accession>
<dbReference type="InterPro" id="IPR016035">
    <property type="entry name" value="Acyl_Trfase/lysoPLipase"/>
</dbReference>
<evidence type="ECO:0008006" key="10">
    <source>
        <dbReference type="Google" id="ProtNLM"/>
    </source>
</evidence>
<dbReference type="SUPFAM" id="SSF53901">
    <property type="entry name" value="Thiolase-like"/>
    <property type="match status" value="1"/>
</dbReference>
<dbReference type="Pfam" id="PF00698">
    <property type="entry name" value="Acyl_transf_1"/>
    <property type="match status" value="1"/>
</dbReference>
<reference evidence="8" key="2">
    <citation type="submission" date="2020-09" db="EMBL/GenBank/DDBJ databases">
        <authorList>
            <person name="Sun Q."/>
            <person name="Zhou Y."/>
        </authorList>
    </citation>
    <scope>NUCLEOTIDE SEQUENCE</scope>
    <source>
        <strain evidence="8">CGMCC 1.15758</strain>
    </source>
</reference>
<dbReference type="OrthoDB" id="9778690at2"/>
<keyword evidence="5" id="KW-1133">Transmembrane helix</keyword>
<name>A0A8J3E7X0_9GAMM</name>
<evidence type="ECO:0000256" key="1">
    <source>
        <dbReference type="ARBA" id="ARBA00006484"/>
    </source>
</evidence>
<dbReference type="PROSITE" id="PS52004">
    <property type="entry name" value="KS3_2"/>
    <property type="match status" value="1"/>
</dbReference>
<dbReference type="SMART" id="SM00825">
    <property type="entry name" value="PKS_KS"/>
    <property type="match status" value="1"/>
</dbReference>
<evidence type="ECO:0000313" key="8">
    <source>
        <dbReference type="EMBL" id="GGF93615.1"/>
    </source>
</evidence>
<dbReference type="InterPro" id="IPR050091">
    <property type="entry name" value="PKS_NRPS_Biosynth_Enz"/>
</dbReference>
<reference evidence="8" key="1">
    <citation type="journal article" date="2014" name="Int. J. Syst. Evol. Microbiol.">
        <title>Complete genome sequence of Corynebacterium casei LMG S-19264T (=DSM 44701T), isolated from a smear-ripened cheese.</title>
        <authorList>
            <consortium name="US DOE Joint Genome Institute (JGI-PGF)"/>
            <person name="Walter F."/>
            <person name="Albersmeier A."/>
            <person name="Kalinowski J."/>
            <person name="Ruckert C."/>
        </authorList>
    </citation>
    <scope>NUCLEOTIDE SEQUENCE</scope>
    <source>
        <strain evidence="8">CGMCC 1.15758</strain>
    </source>
</reference>
<dbReference type="GO" id="GO:0004312">
    <property type="term" value="F:fatty acid synthase activity"/>
    <property type="evidence" value="ECO:0007669"/>
    <property type="project" value="TreeGrafter"/>
</dbReference>
<dbReference type="PANTHER" id="PTHR43775:SF51">
    <property type="entry name" value="INACTIVE PHENOLPHTHIOCEROL SYNTHESIS POLYKETIDE SYNTHASE TYPE I PKS1-RELATED"/>
    <property type="match status" value="1"/>
</dbReference>
<keyword evidence="9" id="KW-1185">Reference proteome</keyword>
<dbReference type="InterPro" id="IPR001031">
    <property type="entry name" value="Thioesterase"/>
</dbReference>
<dbReference type="InterPro" id="IPR009081">
    <property type="entry name" value="PP-bd_ACP"/>
</dbReference>
<keyword evidence="4" id="KW-0808">Transferase</keyword>
<dbReference type="SMART" id="SM00822">
    <property type="entry name" value="PKS_KR"/>
    <property type="match status" value="1"/>
</dbReference>
<dbReference type="Pfam" id="PF16197">
    <property type="entry name" value="KAsynt_C_assoc"/>
    <property type="match status" value="1"/>
</dbReference>
<keyword evidence="5" id="KW-0812">Transmembrane</keyword>
<dbReference type="Proteomes" id="UP000636949">
    <property type="component" value="Unassembled WGS sequence"/>
</dbReference>
<dbReference type="RefSeq" id="WP_117001811.1">
    <property type="nucleotide sequence ID" value="NZ_BMJS01000006.1"/>
</dbReference>
<dbReference type="EMBL" id="BMJS01000006">
    <property type="protein sequence ID" value="GGF93615.1"/>
    <property type="molecule type" value="Genomic_DNA"/>
</dbReference>
<dbReference type="Pfam" id="PF00109">
    <property type="entry name" value="ketoacyl-synt"/>
    <property type="match status" value="1"/>
</dbReference>
<dbReference type="SMART" id="SM00827">
    <property type="entry name" value="PKS_AT"/>
    <property type="match status" value="1"/>
</dbReference>
<evidence type="ECO:0000256" key="5">
    <source>
        <dbReference type="SAM" id="Phobius"/>
    </source>
</evidence>
<dbReference type="GO" id="GO:0006633">
    <property type="term" value="P:fatty acid biosynthetic process"/>
    <property type="evidence" value="ECO:0007669"/>
    <property type="project" value="TreeGrafter"/>
</dbReference>
<dbReference type="SUPFAM" id="SSF53474">
    <property type="entry name" value="alpha/beta-Hydrolases"/>
    <property type="match status" value="1"/>
</dbReference>
<gene>
    <name evidence="8" type="ORF">GCM10010995_08500</name>
</gene>
<evidence type="ECO:0000256" key="2">
    <source>
        <dbReference type="ARBA" id="ARBA00022450"/>
    </source>
</evidence>
<dbReference type="Gene3D" id="3.40.50.1820">
    <property type="entry name" value="alpha/beta hydrolase"/>
    <property type="match status" value="1"/>
</dbReference>
<sequence length="1771" mass="198073">MSNNNIAVIAVAGCFSGCTNVEDYWQMIANAKSGLRRFTKEECRELGVPEHILQDERHIPVSGHVENMDQFDELFWGLSAHEAQILDPQIRKLLEQTWYVLDEAGYARDRNQHAIAVVVGSSNSIYLHDNLSNFIKDDHVDFWEANIANNKDSVATKLSYLLGLKGEGVSINTACSTGLTTIIEACYKLSSRQCDLVVAGSTSLLLPHQVGHLYQQGMIMSMDGHCRTFDRGASGTINGSGVGAVLLKRLTDAEKHKDNIIAVIKGYALNNDGDRKISYTAPSVEGQAECIAKAITMAAVDSSDIGYVECHGTATKLGDPIEVEALNVAFTDTSLKKRAHRCQLGAVKANIGHADSAAGLAGFIKVCLMLKHGVIPKQIDYNVANPDLHLNDTVFEVSDTTKEWVKDNGKSRIAGVSSFGIGGTNAHVVLEEYAKGDHIMGLSQQKSQEENGSYILPITAKTKKSLECYVSIFTEYLISSKSSLHDIIYTLQKRRCAFAYRIAIDCRDKEEAIDKLKSQPVVKSNLIAADAMTVFVFPGQGTQYADMGLSLYQHDRDYQQVVDRCIDYINRHIKEDFKGILFPSLNMQGNCELIHQTKWAQPALFVTSFALATLLEKMGVKADCFIGHSVGEYVAAVLSGVIRLEDAIEIVLLRGMLMQQMPIGAMLSINLTEDKVKAIVEQYECEIAVVNAPNYCVVSGVKDKIIALKEHFDGLEISSSVLKTSHAYHSSLMEKAAQKYKEAIDKITFSLPKREFISNISGLKAGVEVTSAEYWAEHIRRPVQFSNSIATIISNTTEVVFVEVGVGNALTTFIQAHKDDFGRQLISIDLLPSAKDVAKASVEHSKRLGLKNKNELMARLWSYGYPVDFVLPKIGDVVNLPYYQFERNVHWIALSEERAKCKLSTNDDMFYLRSWQTVAVQPQGSMRSKCRTLVIVNGKRYLQQAREFLTKLDRGNFDVVFLILRKGNKFKRKRNVCHMDIDNHSHIRWLTSFLNTIKLYENISQSFYFSSHQVDEACAFERIFGHIYRKISKQHTFISITYDNYDVVDKENLVGSPSVVASFNMAMPIENSNISACHLDLALNDPNDLSQYIDIIDVLQKQGDIYALRYGKVWRLSYEKSQTKPQDLNNFSLFCRSNANYLITGGLGGVGYSIAKTICHQASDAKIVLIGRKKEEQLKGNALSRLNDLQHNANNNQIYYVNFNIGWDPIAELVYQLKDREVDRLFLLLHAAGVAAQSAVKDVDLERVREITMPKTSGTISLLSLVDFIPSDYFIACSSLASVVPSYGNWRYAAANSYLDEISYRHHEGVGRFLTINFNQISDIGMAYDFINKEQKPQLFSLNSIKSSEISTAIDNAVCLDVNQVVFSKYDVKQLGNQAYCVETLNMLESGSVAVYESCTDIQRQIAEIFCQVLAISAISVEDNFFDLGGNSLLAIQLISILRQRLNINISLADIVQHNTVAKIATYSGVISDQTKTAAKLTLNQSSIMLTLMDNQADQNVFFIHPVGGTVMCYMPLIRELPITYNYYGLQNINIYKSDQLRVDSLEELAEVYLKEILKIQPTGKYILIGASMGGTIAYEIALQLQRMGKTIKRVLMFDTWIVFAPCFYNKDNLSKMLSNCSAAFYQISSLQIKNVMSASCHMMQLNLDYQPKDHSRIPVTLYKAATLDENHAQNGNHKDNGWLTYTSGLRIRKALGDHLSIINEQNSQKLALQVVRELKDNLMLKLFIWFSDWIKNNPLAAMTGIIGVVILALDVFLLPLLLSEWLAEIE</sequence>
<dbReference type="InterPro" id="IPR001227">
    <property type="entry name" value="Ac_transferase_dom_sf"/>
</dbReference>
<dbReference type="SUPFAM" id="SSF52151">
    <property type="entry name" value="FabD/lysophospholipase-like"/>
    <property type="match status" value="1"/>
</dbReference>
<dbReference type="Gene3D" id="3.40.50.720">
    <property type="entry name" value="NAD(P)-binding Rossmann-like Domain"/>
    <property type="match status" value="1"/>
</dbReference>
<dbReference type="Gene3D" id="3.40.366.10">
    <property type="entry name" value="Malonyl-Coenzyme A Acyl Carrier Protein, domain 2"/>
    <property type="match status" value="1"/>
</dbReference>
<dbReference type="InterPro" id="IPR032821">
    <property type="entry name" value="PKS_assoc"/>
</dbReference>
<dbReference type="InterPro" id="IPR036291">
    <property type="entry name" value="NAD(P)-bd_dom_sf"/>
</dbReference>
<dbReference type="PROSITE" id="PS00012">
    <property type="entry name" value="PHOSPHOPANTETHEINE"/>
    <property type="match status" value="1"/>
</dbReference>
<dbReference type="InterPro" id="IPR016036">
    <property type="entry name" value="Malonyl_transacylase_ACP-bd"/>
</dbReference>
<dbReference type="Gene3D" id="3.30.70.3290">
    <property type="match status" value="1"/>
</dbReference>
<dbReference type="GO" id="GO:0031177">
    <property type="term" value="F:phosphopantetheine binding"/>
    <property type="evidence" value="ECO:0007669"/>
    <property type="project" value="InterPro"/>
</dbReference>
<protein>
    <recommendedName>
        <fullName evidence="10">Polyketide synthase</fullName>
    </recommendedName>
</protein>
<evidence type="ECO:0000256" key="4">
    <source>
        <dbReference type="ARBA" id="ARBA00022679"/>
    </source>
</evidence>
<dbReference type="Pfam" id="PF00550">
    <property type="entry name" value="PP-binding"/>
    <property type="match status" value="1"/>
</dbReference>
<dbReference type="Gene3D" id="3.30.70.250">
    <property type="entry name" value="Malonyl-CoA ACP transacylase, ACP-binding"/>
    <property type="match status" value="1"/>
</dbReference>
<feature type="domain" description="Carrier" evidence="6">
    <location>
        <begin position="1397"/>
        <end position="1472"/>
    </location>
</feature>
<keyword evidence="3" id="KW-0597">Phosphoprotein</keyword>
<evidence type="ECO:0000256" key="3">
    <source>
        <dbReference type="ARBA" id="ARBA00022553"/>
    </source>
</evidence>